<dbReference type="NCBIfam" id="TIGR03696">
    <property type="entry name" value="Rhs_assc_core"/>
    <property type="match status" value="1"/>
</dbReference>
<dbReference type="Proteomes" id="UP001185092">
    <property type="component" value="Unassembled WGS sequence"/>
</dbReference>
<keyword evidence="4" id="KW-1185">Reference proteome</keyword>
<dbReference type="Gene3D" id="2.180.10.10">
    <property type="entry name" value="RHS repeat-associated core"/>
    <property type="match status" value="1"/>
</dbReference>
<feature type="non-terminal residue" evidence="3">
    <location>
        <position position="1"/>
    </location>
</feature>
<gene>
    <name evidence="3" type="ORF">HNQ88_004711</name>
</gene>
<dbReference type="RefSeq" id="WP_309942555.1">
    <property type="nucleotide sequence ID" value="NZ_JAVDQD010000009.1"/>
</dbReference>
<dbReference type="AlphaFoldDB" id="A0AAE3XTX2"/>
<evidence type="ECO:0000259" key="2">
    <source>
        <dbReference type="Pfam" id="PF15540"/>
    </source>
</evidence>
<dbReference type="InterPro" id="IPR022385">
    <property type="entry name" value="Rhs_assc_core"/>
</dbReference>
<accession>A0AAE3XTX2</accession>
<sequence length="332" mass="37635">PKLEARERQKGFLKRPSQGGSPTFEENYGYGFQGQKQDDETGLVNYKYRMHDPRIGRFFAVDPLTKDYPWNSPYAFSENRVIDGVELEGLEYIDSDASIDYTAGRIIKTTMYDIYISLYNVSNIINGQSGRVRYKSDENGNEIFELDFYNRQDAKSLVEGGRNFLNDGLDIINVIALGKIDPSDVFLAKNKSSNQITKPLRHIAEGSDPFAQGYKFKKNLDFDFRNTGKTFKDAIDLGFKKLESKFGIKREQFTATKWASNGVSEQVVEWRYKSKDGLLLEVNMDIAHLTEGTLSAPHVGYLWKKGKSKEVGHIIVDEVPASRDGSLPFGVK</sequence>
<dbReference type="EMBL" id="JAVDQD010000009">
    <property type="protein sequence ID" value="MDR6241624.1"/>
    <property type="molecule type" value="Genomic_DNA"/>
</dbReference>
<evidence type="ECO:0000256" key="1">
    <source>
        <dbReference type="SAM" id="MobiDB-lite"/>
    </source>
</evidence>
<feature type="compositionally biased region" description="Basic and acidic residues" evidence="1">
    <location>
        <begin position="1"/>
        <end position="10"/>
    </location>
</feature>
<name>A0AAE3XTX2_9BACT</name>
<evidence type="ECO:0000313" key="4">
    <source>
        <dbReference type="Proteomes" id="UP001185092"/>
    </source>
</evidence>
<feature type="region of interest" description="Disordered" evidence="1">
    <location>
        <begin position="1"/>
        <end position="28"/>
    </location>
</feature>
<organism evidence="3 4">
    <name type="scientific">Aureibacter tunicatorum</name>
    <dbReference type="NCBI Taxonomy" id="866807"/>
    <lineage>
        <taxon>Bacteria</taxon>
        <taxon>Pseudomonadati</taxon>
        <taxon>Bacteroidota</taxon>
        <taxon>Cytophagia</taxon>
        <taxon>Cytophagales</taxon>
        <taxon>Persicobacteraceae</taxon>
        <taxon>Aureibacter</taxon>
    </lineage>
</organism>
<feature type="domain" description="Bacterial toxin 47" evidence="2">
    <location>
        <begin position="213"/>
        <end position="322"/>
    </location>
</feature>
<comment type="caution">
    <text evidence="3">The sequence shown here is derived from an EMBL/GenBank/DDBJ whole genome shotgun (WGS) entry which is preliminary data.</text>
</comment>
<proteinExistence type="predicted"/>
<protein>
    <submittedName>
        <fullName evidence="3">RHS repeat-associated protein</fullName>
    </submittedName>
</protein>
<dbReference type="InterPro" id="IPR029103">
    <property type="entry name" value="Ntox47"/>
</dbReference>
<reference evidence="3" key="1">
    <citation type="submission" date="2023-07" db="EMBL/GenBank/DDBJ databases">
        <title>Genomic Encyclopedia of Type Strains, Phase IV (KMG-IV): sequencing the most valuable type-strain genomes for metagenomic binning, comparative biology and taxonomic classification.</title>
        <authorList>
            <person name="Goeker M."/>
        </authorList>
    </citation>
    <scope>NUCLEOTIDE SEQUENCE</scope>
    <source>
        <strain evidence="3">DSM 26174</strain>
    </source>
</reference>
<dbReference type="Pfam" id="PF15540">
    <property type="entry name" value="Ntox47"/>
    <property type="match status" value="1"/>
</dbReference>
<evidence type="ECO:0000313" key="3">
    <source>
        <dbReference type="EMBL" id="MDR6241624.1"/>
    </source>
</evidence>